<evidence type="ECO:0000313" key="3">
    <source>
        <dbReference type="Proteomes" id="UP001142291"/>
    </source>
</evidence>
<dbReference type="AlphaFoldDB" id="A0A9W6HIQ6"/>
<reference evidence="2" key="1">
    <citation type="journal article" date="2014" name="Int. J. Syst. Evol. Microbiol.">
        <title>Complete genome sequence of Corynebacterium casei LMG S-19264T (=DSM 44701T), isolated from a smear-ripened cheese.</title>
        <authorList>
            <consortium name="US DOE Joint Genome Institute (JGI-PGF)"/>
            <person name="Walter F."/>
            <person name="Albersmeier A."/>
            <person name="Kalinowski J."/>
            <person name="Ruckert C."/>
        </authorList>
    </citation>
    <scope>NUCLEOTIDE SEQUENCE</scope>
    <source>
        <strain evidence="2">VKM Ac-1940</strain>
    </source>
</reference>
<dbReference type="Pfam" id="PF00144">
    <property type="entry name" value="Beta-lactamase"/>
    <property type="match status" value="1"/>
</dbReference>
<comment type="caution">
    <text evidence="2">The sequence shown here is derived from an EMBL/GenBank/DDBJ whole genome shotgun (WGS) entry which is preliminary data.</text>
</comment>
<accession>A0A9W6HIQ6</accession>
<dbReference type="EMBL" id="BSER01000001">
    <property type="protein sequence ID" value="GLJ94010.1"/>
    <property type="molecule type" value="Genomic_DNA"/>
</dbReference>
<organism evidence="2 3">
    <name type="scientific">Microbacterium dextranolyticum</name>
    <dbReference type="NCBI Taxonomy" id="36806"/>
    <lineage>
        <taxon>Bacteria</taxon>
        <taxon>Bacillati</taxon>
        <taxon>Actinomycetota</taxon>
        <taxon>Actinomycetes</taxon>
        <taxon>Micrococcales</taxon>
        <taxon>Microbacteriaceae</taxon>
        <taxon>Microbacterium</taxon>
    </lineage>
</organism>
<evidence type="ECO:0000313" key="2">
    <source>
        <dbReference type="EMBL" id="GLJ94010.1"/>
    </source>
</evidence>
<keyword evidence="3" id="KW-1185">Reference proteome</keyword>
<sequence length="400" mass="40169">MFAATLVACSPQASVTVHLPSQVDAALPDDAQAQLQTAVTRAVAASGATGAIVGVWAPWAGTWLAGVGTLGPDGAATTTDAGFPAGAITRPMTCDILYGLVADGTVHLDDPVGTYVPGMIGHESVTLEQLCDSTSGLGSYTPALAGRFMSNPDRTWKPRELVGFGTGLNVTGQPGAGFADSDTGYVLLGMALERASGRTAAQLLDTYVFHPTGMGSSSLPQDADPDLVGLWSPDAQGGGVACTAPTVVGPLSPSAGFTASGVISDLTDLGRYTQALATGGRSYDAPGRFETTLPAAADAPSWFTATGGAYQAGSLIGQYGSTLGYLTAAFADRNTGMTVVVVLNNSRGSAVIARSLAWQLAAVASKLPAAAGQTTPDAGLPWTADDMGAQVTAAAVCPIP</sequence>
<dbReference type="Proteomes" id="UP001142291">
    <property type="component" value="Unassembled WGS sequence"/>
</dbReference>
<dbReference type="InterPro" id="IPR001466">
    <property type="entry name" value="Beta-lactam-related"/>
</dbReference>
<reference evidence="2" key="2">
    <citation type="submission" date="2023-01" db="EMBL/GenBank/DDBJ databases">
        <authorList>
            <person name="Sun Q."/>
            <person name="Evtushenko L."/>
        </authorList>
    </citation>
    <scope>NUCLEOTIDE SEQUENCE</scope>
    <source>
        <strain evidence="2">VKM Ac-1940</strain>
    </source>
</reference>
<dbReference type="InterPro" id="IPR050789">
    <property type="entry name" value="Diverse_Enzym_Activities"/>
</dbReference>
<protein>
    <submittedName>
        <fullName evidence="2">Beta-lactamase</fullName>
    </submittedName>
</protein>
<proteinExistence type="predicted"/>
<gene>
    <name evidence="2" type="ORF">GCM10017591_00710</name>
</gene>
<dbReference type="Gene3D" id="3.40.710.10">
    <property type="entry name" value="DD-peptidase/beta-lactamase superfamily"/>
    <property type="match status" value="1"/>
</dbReference>
<dbReference type="PANTHER" id="PTHR43283">
    <property type="entry name" value="BETA-LACTAMASE-RELATED"/>
    <property type="match status" value="1"/>
</dbReference>
<evidence type="ECO:0000259" key="1">
    <source>
        <dbReference type="Pfam" id="PF00144"/>
    </source>
</evidence>
<name>A0A9W6HIQ6_9MICO</name>
<dbReference type="SUPFAM" id="SSF56601">
    <property type="entry name" value="beta-lactamase/transpeptidase-like"/>
    <property type="match status" value="1"/>
</dbReference>
<dbReference type="InterPro" id="IPR012338">
    <property type="entry name" value="Beta-lactam/transpept-like"/>
</dbReference>
<feature type="domain" description="Beta-lactamase-related" evidence="1">
    <location>
        <begin position="41"/>
        <end position="351"/>
    </location>
</feature>